<sequence length="90" mass="10379">MVEATVSRRTTARSSTPKTSGRARRASLRLTTKWKKRCPAVVESLDEAGDELLTFYRFPESQWKGLRTTNIVERVIEEFRRRVKAQAVLP</sequence>
<evidence type="ECO:0000256" key="3">
    <source>
        <dbReference type="ARBA" id="ARBA00022578"/>
    </source>
</evidence>
<accession>A0A538TEW7</accession>
<gene>
    <name evidence="8" type="ORF">E6K78_12070</name>
</gene>
<dbReference type="GO" id="GO:0003677">
    <property type="term" value="F:DNA binding"/>
    <property type="evidence" value="ECO:0007669"/>
    <property type="project" value="UniProtKB-UniRule"/>
</dbReference>
<keyword evidence="6" id="KW-0814">Transposable element</keyword>
<feature type="region of interest" description="Disordered" evidence="7">
    <location>
        <begin position="1"/>
        <end position="26"/>
    </location>
</feature>
<keyword evidence="5 6" id="KW-0233">DNA recombination</keyword>
<reference evidence="8 9" key="1">
    <citation type="journal article" date="2019" name="Nat. Microbiol.">
        <title>Mediterranean grassland soil C-N compound turnover is dependent on rainfall and depth, and is mediated by genomically divergent microorganisms.</title>
        <authorList>
            <person name="Diamond S."/>
            <person name="Andeer P.F."/>
            <person name="Li Z."/>
            <person name="Crits-Christoph A."/>
            <person name="Burstein D."/>
            <person name="Anantharaman K."/>
            <person name="Lane K.R."/>
            <person name="Thomas B.C."/>
            <person name="Pan C."/>
            <person name="Northen T.R."/>
            <person name="Banfield J.F."/>
        </authorList>
    </citation>
    <scope>NUCLEOTIDE SEQUENCE [LARGE SCALE GENOMIC DNA]</scope>
    <source>
        <strain evidence="8">WS_8</strain>
    </source>
</reference>
<protein>
    <recommendedName>
        <fullName evidence="6">Mutator family transposase</fullName>
    </recommendedName>
</protein>
<evidence type="ECO:0000256" key="4">
    <source>
        <dbReference type="ARBA" id="ARBA00023125"/>
    </source>
</evidence>
<evidence type="ECO:0000256" key="7">
    <source>
        <dbReference type="SAM" id="MobiDB-lite"/>
    </source>
</evidence>
<evidence type="ECO:0000313" key="9">
    <source>
        <dbReference type="Proteomes" id="UP000316609"/>
    </source>
</evidence>
<organism evidence="8 9">
    <name type="scientific">Eiseniibacteriota bacterium</name>
    <dbReference type="NCBI Taxonomy" id="2212470"/>
    <lineage>
        <taxon>Bacteria</taxon>
        <taxon>Candidatus Eiseniibacteriota</taxon>
    </lineage>
</organism>
<dbReference type="AlphaFoldDB" id="A0A538TEW7"/>
<dbReference type="Pfam" id="PF00872">
    <property type="entry name" value="Transposase_mut"/>
    <property type="match status" value="1"/>
</dbReference>
<dbReference type="GO" id="GO:0006313">
    <property type="term" value="P:DNA transposition"/>
    <property type="evidence" value="ECO:0007669"/>
    <property type="project" value="UniProtKB-UniRule"/>
</dbReference>
<evidence type="ECO:0000256" key="1">
    <source>
        <dbReference type="ARBA" id="ARBA00002190"/>
    </source>
</evidence>
<proteinExistence type="inferred from homology"/>
<dbReference type="EMBL" id="VBOY01000145">
    <property type="protein sequence ID" value="TMQ62195.1"/>
    <property type="molecule type" value="Genomic_DNA"/>
</dbReference>
<evidence type="ECO:0000256" key="2">
    <source>
        <dbReference type="ARBA" id="ARBA00010961"/>
    </source>
</evidence>
<dbReference type="InterPro" id="IPR001207">
    <property type="entry name" value="Transposase_mutator"/>
</dbReference>
<keyword evidence="3 6" id="KW-0815">Transposition</keyword>
<evidence type="ECO:0000313" key="8">
    <source>
        <dbReference type="EMBL" id="TMQ62195.1"/>
    </source>
</evidence>
<keyword evidence="4 6" id="KW-0238">DNA-binding</keyword>
<comment type="function">
    <text evidence="1 6">Required for the transposition of the insertion element.</text>
</comment>
<comment type="similarity">
    <text evidence="2 6">Belongs to the transposase mutator family.</text>
</comment>
<dbReference type="PANTHER" id="PTHR33217">
    <property type="entry name" value="TRANSPOSASE FOR INSERTION SEQUENCE ELEMENT IS1081"/>
    <property type="match status" value="1"/>
</dbReference>
<dbReference type="PANTHER" id="PTHR33217:SF7">
    <property type="entry name" value="TRANSPOSASE FOR INSERTION SEQUENCE ELEMENT IS1081"/>
    <property type="match status" value="1"/>
</dbReference>
<comment type="caution">
    <text evidence="8">The sequence shown here is derived from an EMBL/GenBank/DDBJ whole genome shotgun (WGS) entry which is preliminary data.</text>
</comment>
<evidence type="ECO:0000256" key="5">
    <source>
        <dbReference type="ARBA" id="ARBA00023172"/>
    </source>
</evidence>
<dbReference type="Proteomes" id="UP000316609">
    <property type="component" value="Unassembled WGS sequence"/>
</dbReference>
<evidence type="ECO:0000256" key="6">
    <source>
        <dbReference type="RuleBase" id="RU365089"/>
    </source>
</evidence>
<name>A0A538TEW7_UNCEI</name>
<feature type="compositionally biased region" description="Low complexity" evidence="7">
    <location>
        <begin position="1"/>
        <end position="20"/>
    </location>
</feature>
<dbReference type="GO" id="GO:0004803">
    <property type="term" value="F:transposase activity"/>
    <property type="evidence" value="ECO:0007669"/>
    <property type="project" value="UniProtKB-UniRule"/>
</dbReference>